<keyword evidence="6" id="KW-1185">Reference proteome</keyword>
<comment type="function">
    <text evidence="4">Microtubule inner protein (MIP) part of the dynein-decorated doublet microtubules (DMTs) in cilia axoneme. Acts as a regulator of cilium basal body docking and positioning in mono- and multiciliated cells. Regulates basal body docking and cilia formation in multiciliated lung cells. Regulates kinocilium positioning and stereocilia bundle morphogenesis in the inner ear.</text>
</comment>
<feature type="compositionally biased region" description="Polar residues" evidence="5">
    <location>
        <begin position="140"/>
        <end position="150"/>
    </location>
</feature>
<dbReference type="RefSeq" id="XP_029291116.1">
    <property type="nucleotide sequence ID" value="XM_029435256.1"/>
</dbReference>
<dbReference type="PANTHER" id="PTHR34639">
    <property type="entry name" value="PROTEIN FLATTOP"/>
    <property type="match status" value="1"/>
</dbReference>
<evidence type="ECO:0000256" key="4">
    <source>
        <dbReference type="ARBA" id="ARBA00045261"/>
    </source>
</evidence>
<dbReference type="GO" id="GO:0044782">
    <property type="term" value="P:cilium organization"/>
    <property type="evidence" value="ECO:0007669"/>
    <property type="project" value="TreeGrafter"/>
</dbReference>
<organism evidence="6 7">
    <name type="scientific">Cottoperca gobio</name>
    <name type="common">Frogmouth</name>
    <name type="synonym">Aphritis gobio</name>
    <dbReference type="NCBI Taxonomy" id="56716"/>
    <lineage>
        <taxon>Eukaryota</taxon>
        <taxon>Metazoa</taxon>
        <taxon>Chordata</taxon>
        <taxon>Craniata</taxon>
        <taxon>Vertebrata</taxon>
        <taxon>Euteleostomi</taxon>
        <taxon>Actinopterygii</taxon>
        <taxon>Neopterygii</taxon>
        <taxon>Teleostei</taxon>
        <taxon>Neoteleostei</taxon>
        <taxon>Acanthomorphata</taxon>
        <taxon>Eupercaria</taxon>
        <taxon>Perciformes</taxon>
        <taxon>Notothenioidei</taxon>
        <taxon>Bovichtidae</taxon>
        <taxon>Cottoperca</taxon>
    </lineage>
</organism>
<evidence type="ECO:0000313" key="7">
    <source>
        <dbReference type="RefSeq" id="XP_029291116.1"/>
    </source>
</evidence>
<dbReference type="CTD" id="257177"/>
<dbReference type="KEGG" id="cgob:115010601"/>
<gene>
    <name evidence="7" type="primary">cfap126</name>
</gene>
<dbReference type="Pfam" id="PF22611">
    <property type="entry name" value="CFAP126"/>
    <property type="match status" value="1"/>
</dbReference>
<comment type="similarity">
    <text evidence="1">Belongs to the Flattop family.</text>
</comment>
<name>A0A6J2Q0D3_COTGO</name>
<dbReference type="InterPro" id="IPR038797">
    <property type="entry name" value="Fltp"/>
</dbReference>
<dbReference type="FunCoup" id="A0A6J2Q0D3">
    <property type="interactions" value="37"/>
</dbReference>
<evidence type="ECO:0000256" key="1">
    <source>
        <dbReference type="ARBA" id="ARBA00009887"/>
    </source>
</evidence>
<protein>
    <recommendedName>
        <fullName evidence="2">Protein Flattop</fullName>
    </recommendedName>
    <alternativeName>
        <fullName evidence="3">Cilia- and flagella-associated protein 126</fullName>
    </alternativeName>
</protein>
<dbReference type="OrthoDB" id="521617at2759"/>
<accession>A0A6J2Q0D3</accession>
<dbReference type="InParanoid" id="A0A6J2Q0D3"/>
<dbReference type="GO" id="GO:0036064">
    <property type="term" value="C:ciliary basal body"/>
    <property type="evidence" value="ECO:0007669"/>
    <property type="project" value="TreeGrafter"/>
</dbReference>
<reference evidence="7" key="1">
    <citation type="submission" date="2025-08" db="UniProtKB">
        <authorList>
            <consortium name="RefSeq"/>
        </authorList>
    </citation>
    <scope>IDENTIFICATION</scope>
</reference>
<sequence length="168" mass="18763">MYSYSANQYDGAYKPSRLQNWCETTKRIKERPTARKGHTTFISDDRGHLLPGVVKRGSAWPDFKGTWDLPLHIPAHHVNPTGRSVAGLNRLKTWGLDPQDTGKSQPHKGSKNTDMLQDVGEQLNQTNGDVQKDGAALSAKETSQEAPSSSKQRHKDEQQDQYTSSFNS</sequence>
<dbReference type="PANTHER" id="PTHR34639:SF1">
    <property type="entry name" value="PROTEIN FLATTOP"/>
    <property type="match status" value="1"/>
</dbReference>
<dbReference type="CDD" id="cd23705">
    <property type="entry name" value="Flattop"/>
    <property type="match status" value="1"/>
</dbReference>
<feature type="region of interest" description="Disordered" evidence="5">
    <location>
        <begin position="89"/>
        <end position="168"/>
    </location>
</feature>
<evidence type="ECO:0000313" key="6">
    <source>
        <dbReference type="Proteomes" id="UP000504630"/>
    </source>
</evidence>
<dbReference type="AlphaFoldDB" id="A0A6J2Q0D3"/>
<evidence type="ECO:0000256" key="5">
    <source>
        <dbReference type="SAM" id="MobiDB-lite"/>
    </source>
</evidence>
<dbReference type="GeneID" id="115010601"/>
<evidence type="ECO:0000256" key="2">
    <source>
        <dbReference type="ARBA" id="ARBA00019181"/>
    </source>
</evidence>
<evidence type="ECO:0000256" key="3">
    <source>
        <dbReference type="ARBA" id="ARBA00033306"/>
    </source>
</evidence>
<dbReference type="Proteomes" id="UP000504630">
    <property type="component" value="Chromosome 7"/>
</dbReference>
<proteinExistence type="inferred from homology"/>